<reference evidence="3" key="1">
    <citation type="journal article" date="2010" name="Science">
        <title>Signatures of adaptation to obligate biotrophy in the Hyaloperonospora arabidopsidis genome.</title>
        <authorList>
            <person name="Baxter L."/>
            <person name="Tripathy S."/>
            <person name="Ishaque N."/>
            <person name="Boot N."/>
            <person name="Cabral A."/>
            <person name="Kemen E."/>
            <person name="Thines M."/>
            <person name="Ah-Fong A."/>
            <person name="Anderson R."/>
            <person name="Badejoko W."/>
            <person name="Bittner-Eddy P."/>
            <person name="Boore J.L."/>
            <person name="Chibucos M.C."/>
            <person name="Coates M."/>
            <person name="Dehal P."/>
            <person name="Delehaunty K."/>
            <person name="Dong S."/>
            <person name="Downton P."/>
            <person name="Dumas B."/>
            <person name="Fabro G."/>
            <person name="Fronick C."/>
            <person name="Fuerstenberg S.I."/>
            <person name="Fulton L."/>
            <person name="Gaulin E."/>
            <person name="Govers F."/>
            <person name="Hughes L."/>
            <person name="Humphray S."/>
            <person name="Jiang R.H."/>
            <person name="Judelson H."/>
            <person name="Kamoun S."/>
            <person name="Kyung K."/>
            <person name="Meijer H."/>
            <person name="Minx P."/>
            <person name="Morris P."/>
            <person name="Nelson J."/>
            <person name="Phuntumart V."/>
            <person name="Qutob D."/>
            <person name="Rehmany A."/>
            <person name="Rougon-Cardoso A."/>
            <person name="Ryden P."/>
            <person name="Torto-Alalibo T."/>
            <person name="Studholme D."/>
            <person name="Wang Y."/>
            <person name="Win J."/>
            <person name="Wood J."/>
            <person name="Clifton S.W."/>
            <person name="Rogers J."/>
            <person name="Van den Ackerveken G."/>
            <person name="Jones J.D."/>
            <person name="McDowell J.M."/>
            <person name="Beynon J."/>
            <person name="Tyler B.M."/>
        </authorList>
    </citation>
    <scope>NUCLEOTIDE SEQUENCE [LARGE SCALE GENOMIC DNA]</scope>
    <source>
        <strain evidence="3">Emoy2</strain>
    </source>
</reference>
<evidence type="ECO:0000313" key="2">
    <source>
        <dbReference type="EnsemblProtists" id="HpaP810315"/>
    </source>
</evidence>
<dbReference type="EnsemblProtists" id="HpaT810315">
    <property type="protein sequence ID" value="HpaP810315"/>
    <property type="gene ID" value="HpaG810315"/>
</dbReference>
<feature type="region of interest" description="Disordered" evidence="1">
    <location>
        <begin position="119"/>
        <end position="152"/>
    </location>
</feature>
<reference evidence="2" key="2">
    <citation type="submission" date="2015-06" db="UniProtKB">
        <authorList>
            <consortium name="EnsemblProtists"/>
        </authorList>
    </citation>
    <scope>IDENTIFICATION</scope>
    <source>
        <strain evidence="2">Emoy2</strain>
    </source>
</reference>
<dbReference type="VEuPathDB" id="FungiDB:HpaG810315"/>
<proteinExistence type="predicted"/>
<keyword evidence="3" id="KW-1185">Reference proteome</keyword>
<feature type="region of interest" description="Disordered" evidence="1">
    <location>
        <begin position="48"/>
        <end position="73"/>
    </location>
</feature>
<organism evidence="2 3">
    <name type="scientific">Hyaloperonospora arabidopsidis (strain Emoy2)</name>
    <name type="common">Downy mildew agent</name>
    <name type="synonym">Peronospora arabidopsidis</name>
    <dbReference type="NCBI Taxonomy" id="559515"/>
    <lineage>
        <taxon>Eukaryota</taxon>
        <taxon>Sar</taxon>
        <taxon>Stramenopiles</taxon>
        <taxon>Oomycota</taxon>
        <taxon>Peronosporomycetes</taxon>
        <taxon>Peronosporales</taxon>
        <taxon>Peronosporaceae</taxon>
        <taxon>Hyaloperonospora</taxon>
    </lineage>
</organism>
<evidence type="ECO:0000256" key="1">
    <source>
        <dbReference type="SAM" id="MobiDB-lite"/>
    </source>
</evidence>
<accession>M4BUX5</accession>
<dbReference type="Proteomes" id="UP000011713">
    <property type="component" value="Unassembled WGS sequence"/>
</dbReference>
<dbReference type="AlphaFoldDB" id="M4BUX5"/>
<protein>
    <submittedName>
        <fullName evidence="2">Uncharacterized protein</fullName>
    </submittedName>
</protein>
<dbReference type="InParanoid" id="M4BUX5"/>
<name>M4BUX5_HYAAE</name>
<dbReference type="EMBL" id="JH597958">
    <property type="status" value="NOT_ANNOTATED_CDS"/>
    <property type="molecule type" value="Genomic_DNA"/>
</dbReference>
<dbReference type="HOGENOM" id="CLU_1581508_0_0_1"/>
<evidence type="ECO:0000313" key="3">
    <source>
        <dbReference type="Proteomes" id="UP000011713"/>
    </source>
</evidence>
<sequence>MLFLAQQTTVTSMNRSCCCARGGEQSTRSMDVTAYRKHRNGPKRVVSVGKVTTRKRSHSTMQSYHGERGPGFDLRQGPTTVTSMNRSCCCARGGEQSTRSMDVTAYRKHRNGPKRVVSVGKVTTRKRSHSTMQSYHGERGPGFDLRQGPVRSDHTGRVITPLFMACGHL</sequence>